<dbReference type="PANTHER" id="PTHR45947:SF3">
    <property type="entry name" value="SULFOQUINOVOSYL TRANSFERASE SQD2"/>
    <property type="match status" value="1"/>
</dbReference>
<evidence type="ECO:0008006" key="5">
    <source>
        <dbReference type="Google" id="ProtNLM"/>
    </source>
</evidence>
<evidence type="ECO:0000259" key="1">
    <source>
        <dbReference type="Pfam" id="PF00534"/>
    </source>
</evidence>
<evidence type="ECO:0000259" key="2">
    <source>
        <dbReference type="Pfam" id="PF13439"/>
    </source>
</evidence>
<dbReference type="OrthoDB" id="9790710at2"/>
<dbReference type="EMBL" id="LWQU01000130">
    <property type="protein sequence ID" value="OAN51563.1"/>
    <property type="molecule type" value="Genomic_DNA"/>
</dbReference>
<comment type="caution">
    <text evidence="3">The sequence shown here is derived from an EMBL/GenBank/DDBJ whole genome shotgun (WGS) entry which is preliminary data.</text>
</comment>
<dbReference type="AlphaFoldDB" id="A0A178MRK2"/>
<organism evidence="3 4">
    <name type="scientific">Magnetospirillum moscoviense</name>
    <dbReference type="NCBI Taxonomy" id="1437059"/>
    <lineage>
        <taxon>Bacteria</taxon>
        <taxon>Pseudomonadati</taxon>
        <taxon>Pseudomonadota</taxon>
        <taxon>Alphaproteobacteria</taxon>
        <taxon>Rhodospirillales</taxon>
        <taxon>Rhodospirillaceae</taxon>
        <taxon>Magnetospirillum</taxon>
    </lineage>
</organism>
<dbReference type="InterPro" id="IPR050194">
    <property type="entry name" value="Glycosyltransferase_grp1"/>
</dbReference>
<dbReference type="PANTHER" id="PTHR45947">
    <property type="entry name" value="SULFOQUINOVOSYL TRANSFERASE SQD2"/>
    <property type="match status" value="1"/>
</dbReference>
<dbReference type="GO" id="GO:0016758">
    <property type="term" value="F:hexosyltransferase activity"/>
    <property type="evidence" value="ECO:0007669"/>
    <property type="project" value="TreeGrafter"/>
</dbReference>
<dbReference type="InterPro" id="IPR001296">
    <property type="entry name" value="Glyco_trans_1"/>
</dbReference>
<name>A0A178MRK2_9PROT</name>
<reference evidence="3 4" key="1">
    <citation type="submission" date="2016-04" db="EMBL/GenBank/DDBJ databases">
        <title>Draft genome sequence of freshwater magnetotactic bacteria Magnetospirillum marisnigri SP-1 and Magnetospirillum moscoviense BB-1.</title>
        <authorList>
            <person name="Koziaeva V."/>
            <person name="Dziuba M.V."/>
            <person name="Ivanov T.M."/>
            <person name="Kuznetsov B."/>
            <person name="Grouzdev D.S."/>
        </authorList>
    </citation>
    <scope>NUCLEOTIDE SEQUENCE [LARGE SCALE GENOMIC DNA]</scope>
    <source>
        <strain evidence="3 4">BB-1</strain>
    </source>
</reference>
<dbReference type="Pfam" id="PF13439">
    <property type="entry name" value="Glyco_transf_4"/>
    <property type="match status" value="1"/>
</dbReference>
<dbReference type="Gene3D" id="3.40.50.2000">
    <property type="entry name" value="Glycogen Phosphorylase B"/>
    <property type="match status" value="2"/>
</dbReference>
<feature type="domain" description="Glycosyltransferase subfamily 4-like N-terminal" evidence="2">
    <location>
        <begin position="18"/>
        <end position="176"/>
    </location>
</feature>
<feature type="domain" description="Glycosyl transferase family 1" evidence="1">
    <location>
        <begin position="188"/>
        <end position="343"/>
    </location>
</feature>
<dbReference type="Pfam" id="PF00534">
    <property type="entry name" value="Glycos_transf_1"/>
    <property type="match status" value="1"/>
</dbReference>
<dbReference type="RefSeq" id="WP_068499470.1">
    <property type="nucleotide sequence ID" value="NZ_LWQU01000130.1"/>
</dbReference>
<evidence type="ECO:0000313" key="4">
    <source>
        <dbReference type="Proteomes" id="UP000078543"/>
    </source>
</evidence>
<dbReference type="Proteomes" id="UP000078543">
    <property type="component" value="Unassembled WGS sequence"/>
</dbReference>
<keyword evidence="4" id="KW-1185">Reference proteome</keyword>
<gene>
    <name evidence="3" type="ORF">A6A05_01495</name>
</gene>
<evidence type="ECO:0000313" key="3">
    <source>
        <dbReference type="EMBL" id="OAN51563.1"/>
    </source>
</evidence>
<accession>A0A178MRK2</accession>
<dbReference type="InterPro" id="IPR028098">
    <property type="entry name" value="Glyco_trans_4-like_N"/>
</dbReference>
<dbReference type="STRING" id="1437059.A6A05_01495"/>
<proteinExistence type="predicted"/>
<dbReference type="SUPFAM" id="SSF53756">
    <property type="entry name" value="UDP-Glycosyltransferase/glycogen phosphorylase"/>
    <property type="match status" value="1"/>
</dbReference>
<sequence>MSQSSPRTLLHVFPSFAIGGAQMRMVQLANHFGPRYRHLIISMNGNCDALGRLAPDIDARQLEIPVRKSGLWSNLNTFRQVLKDERPDLLVTSNWGTIEWALANIPGLCPHLHMEDGFGPDEVARQLPRRVMTRRLALRRTTVMLPSQTLYSIARNVWHLPKDRLRHIPNGVDCRRFGGQADDGLAARLGLNGPEPVIGTVATLRSEKNLSRLLKAFALVSATRPARLVIIGDGPDMPCLTTLARVLGLTDRVVFTGAMAAPESLLPAFTIFALSSNTEQMPLSVLEAMAAGKPVAATDVGDVRDMVCRENRPFVVAPRTQALAQSIGALLDDPAQAGRIGAANADHARATFDESLMFLAYGALFDGPTPARTRRTLSSQV</sequence>
<protein>
    <recommendedName>
        <fullName evidence="5">Glycosyl transferase family 1</fullName>
    </recommendedName>
</protein>